<dbReference type="GO" id="GO:0006047">
    <property type="term" value="P:UDP-N-acetylglucosamine metabolic process"/>
    <property type="evidence" value="ECO:0007669"/>
    <property type="project" value="TreeGrafter"/>
</dbReference>
<feature type="domain" description="SIS" evidence="12">
    <location>
        <begin position="461"/>
        <end position="602"/>
    </location>
</feature>
<keyword evidence="9" id="KW-0315">Glutamine amidotransferase</keyword>
<feature type="domain" description="Glutamine amidotransferase type-2" evidence="11">
    <location>
        <begin position="2"/>
        <end position="221"/>
    </location>
</feature>
<comment type="subcellular location">
    <subcellularLocation>
        <location evidence="2 10">Cytoplasm</location>
    </subcellularLocation>
</comment>
<dbReference type="GO" id="GO:0005829">
    <property type="term" value="C:cytosol"/>
    <property type="evidence" value="ECO:0007669"/>
    <property type="project" value="TreeGrafter"/>
</dbReference>
<dbReference type="CDD" id="cd00714">
    <property type="entry name" value="GFAT"/>
    <property type="match status" value="1"/>
</dbReference>
<feature type="active site" description="Nucleophile; for GATase activity" evidence="10">
    <location>
        <position position="2"/>
    </location>
</feature>
<evidence type="ECO:0000256" key="2">
    <source>
        <dbReference type="ARBA" id="ARBA00004496"/>
    </source>
</evidence>
<dbReference type="CDD" id="cd05009">
    <property type="entry name" value="SIS_GlmS_GlmD_2"/>
    <property type="match status" value="1"/>
</dbReference>
<evidence type="ECO:0000256" key="6">
    <source>
        <dbReference type="ARBA" id="ARBA00022576"/>
    </source>
</evidence>
<organism evidence="13 14">
    <name type="scientific">Hornefia porci</name>
    <dbReference type="NCBI Taxonomy" id="2652292"/>
    <lineage>
        <taxon>Bacteria</taxon>
        <taxon>Bacillati</taxon>
        <taxon>Bacillota</taxon>
        <taxon>Clostridia</taxon>
        <taxon>Peptostreptococcales</taxon>
        <taxon>Anaerovoracaceae</taxon>
        <taxon>Hornefia</taxon>
    </lineage>
</organism>
<comment type="function">
    <text evidence="10">Catalyzes the first step in hexosamine metabolism, converting fructose-6P into glucosamine-6P using glutamine as a nitrogen source.</text>
</comment>
<accession>A0A1Q9JKW0</accession>
<dbReference type="PANTHER" id="PTHR10937:SF0">
    <property type="entry name" value="GLUTAMINE--FRUCTOSE-6-PHOSPHATE TRANSAMINASE (ISOMERIZING)"/>
    <property type="match status" value="1"/>
</dbReference>
<dbReference type="PANTHER" id="PTHR10937">
    <property type="entry name" value="GLUCOSAMINE--FRUCTOSE-6-PHOSPHATE AMINOTRANSFERASE, ISOMERIZING"/>
    <property type="match status" value="1"/>
</dbReference>
<dbReference type="AlphaFoldDB" id="A0A1Q9JKW0"/>
<comment type="catalytic activity">
    <reaction evidence="1 10">
        <text>D-fructose 6-phosphate + L-glutamine = D-glucosamine 6-phosphate + L-glutamate</text>
        <dbReference type="Rhea" id="RHEA:13237"/>
        <dbReference type="ChEBI" id="CHEBI:29985"/>
        <dbReference type="ChEBI" id="CHEBI:58359"/>
        <dbReference type="ChEBI" id="CHEBI:58725"/>
        <dbReference type="ChEBI" id="CHEBI:61527"/>
        <dbReference type="EC" id="2.6.1.16"/>
    </reaction>
</comment>
<dbReference type="InterPro" id="IPR001347">
    <property type="entry name" value="SIS_dom"/>
</dbReference>
<dbReference type="FunFam" id="3.60.20.10:FF:000006">
    <property type="entry name" value="Glutamine--fructose-6-phosphate aminotransferase [isomerizing]"/>
    <property type="match status" value="1"/>
</dbReference>
<dbReference type="SUPFAM" id="SSF56235">
    <property type="entry name" value="N-terminal nucleophile aminohydrolases (Ntn hydrolases)"/>
    <property type="match status" value="1"/>
</dbReference>
<dbReference type="PROSITE" id="PS51278">
    <property type="entry name" value="GATASE_TYPE_2"/>
    <property type="match status" value="1"/>
</dbReference>
<dbReference type="FunFam" id="3.40.50.10490:FF:000002">
    <property type="entry name" value="Glutamine--fructose-6-phosphate aminotransferase [isomerizing]"/>
    <property type="match status" value="1"/>
</dbReference>
<evidence type="ECO:0000313" key="14">
    <source>
        <dbReference type="Proteomes" id="UP000187404"/>
    </source>
</evidence>
<dbReference type="EC" id="2.6.1.16" evidence="3 10"/>
<dbReference type="InterPro" id="IPR035466">
    <property type="entry name" value="GlmS/AgaS_SIS"/>
</dbReference>
<dbReference type="STRING" id="1261640.BHK98_12350"/>
<protein>
    <recommendedName>
        <fullName evidence="4 10">Glutamine--fructose-6-phosphate aminotransferase [isomerizing]</fullName>
        <ecNumber evidence="3 10">2.6.1.16</ecNumber>
    </recommendedName>
    <alternativeName>
        <fullName evidence="10">D-fructose-6-phosphate amidotransferase</fullName>
    </alternativeName>
    <alternativeName>
        <fullName evidence="10">GFAT</fullName>
    </alternativeName>
    <alternativeName>
        <fullName evidence="10">Glucosamine-6-phosphate synthase</fullName>
    </alternativeName>
    <alternativeName>
        <fullName evidence="10">Hexosephosphate aminotransferase</fullName>
    </alternativeName>
    <alternativeName>
        <fullName evidence="10">L-glutamine--D-fructose-6-phosphate amidotransferase</fullName>
    </alternativeName>
</protein>
<dbReference type="Gene3D" id="3.40.50.10490">
    <property type="entry name" value="Glucose-6-phosphate isomerase like protein, domain 1"/>
    <property type="match status" value="2"/>
</dbReference>
<dbReference type="InterPro" id="IPR046348">
    <property type="entry name" value="SIS_dom_sf"/>
</dbReference>
<dbReference type="EMBL" id="MJIE01000001">
    <property type="protein sequence ID" value="OLR56785.1"/>
    <property type="molecule type" value="Genomic_DNA"/>
</dbReference>
<reference evidence="13 14" key="1">
    <citation type="journal article" date="2016" name="Appl. Environ. Microbiol.">
        <title>Function and Phylogeny of Bacterial Butyryl Coenzyme A:Acetate Transferases and Their Diversity in the Proximal Colon of Swine.</title>
        <authorList>
            <person name="Trachsel J."/>
            <person name="Bayles D.O."/>
            <person name="Looft T."/>
            <person name="Levine U.Y."/>
            <person name="Allen H.K."/>
        </authorList>
    </citation>
    <scope>NUCLEOTIDE SEQUENCE [LARGE SCALE GENOMIC DNA]</scope>
    <source>
        <strain evidence="13 14">68-3-10</strain>
    </source>
</reference>
<evidence type="ECO:0000256" key="9">
    <source>
        <dbReference type="ARBA" id="ARBA00022962"/>
    </source>
</evidence>
<proteinExistence type="inferred from homology"/>
<dbReference type="GO" id="GO:0046349">
    <property type="term" value="P:amino sugar biosynthetic process"/>
    <property type="evidence" value="ECO:0007669"/>
    <property type="project" value="UniProtKB-ARBA"/>
</dbReference>
<dbReference type="CDD" id="cd05008">
    <property type="entry name" value="SIS_GlmS_GlmD_1"/>
    <property type="match status" value="1"/>
</dbReference>
<name>A0A1Q9JKW0_9FIRM</name>
<keyword evidence="6 10" id="KW-0032">Aminotransferase</keyword>
<dbReference type="FunFam" id="3.40.50.10490:FF:000001">
    <property type="entry name" value="Glutamine--fructose-6-phosphate aminotransferase [isomerizing]"/>
    <property type="match status" value="1"/>
</dbReference>
<dbReference type="Pfam" id="PF01380">
    <property type="entry name" value="SIS"/>
    <property type="match status" value="2"/>
</dbReference>
<evidence type="ECO:0000259" key="11">
    <source>
        <dbReference type="PROSITE" id="PS51278"/>
    </source>
</evidence>
<evidence type="ECO:0000256" key="4">
    <source>
        <dbReference type="ARBA" id="ARBA00016090"/>
    </source>
</evidence>
<dbReference type="GO" id="GO:0006487">
    <property type="term" value="P:protein N-linked glycosylation"/>
    <property type="evidence" value="ECO:0007669"/>
    <property type="project" value="TreeGrafter"/>
</dbReference>
<evidence type="ECO:0000256" key="1">
    <source>
        <dbReference type="ARBA" id="ARBA00001031"/>
    </source>
</evidence>
<dbReference type="InterPro" id="IPR017932">
    <property type="entry name" value="GATase_2_dom"/>
</dbReference>
<dbReference type="NCBIfam" id="TIGR01135">
    <property type="entry name" value="glmS"/>
    <property type="match status" value="1"/>
</dbReference>
<evidence type="ECO:0000256" key="8">
    <source>
        <dbReference type="ARBA" id="ARBA00022737"/>
    </source>
</evidence>
<comment type="subunit">
    <text evidence="10">Homodimer.</text>
</comment>
<keyword evidence="5 10" id="KW-0963">Cytoplasm</keyword>
<dbReference type="InterPro" id="IPR047084">
    <property type="entry name" value="GFAT_N"/>
</dbReference>
<dbReference type="NCBIfam" id="NF001484">
    <property type="entry name" value="PRK00331.1"/>
    <property type="match status" value="1"/>
</dbReference>
<dbReference type="Pfam" id="PF13522">
    <property type="entry name" value="GATase_6"/>
    <property type="match status" value="1"/>
</dbReference>
<dbReference type="Proteomes" id="UP000187404">
    <property type="component" value="Unassembled WGS sequence"/>
</dbReference>
<dbReference type="InterPro" id="IPR029055">
    <property type="entry name" value="Ntn_hydrolases_N"/>
</dbReference>
<sequence length="612" mass="68078">MCGIVGYTGHEEACGIIIDGLKRLEYRGYDSAGVALQQQGRLVVRKKKGKIEDLEKFIGSERLTGTTGIGHTRWATHGAPSDVNAHPHTSSDGRIAVVHNGIVENYVELRQKLADEEKIEFRTETDTEVIAQMIGVNYRKNGGNLEDAVYDAVQEMRGAYAIGVIAADTPDRIVAYRKDAPLIAGLGGDCKFIASDIPALLKYVNDIYLIENDEMVVCTPDSVRIYDENRRPVRREVMKVNWSIEDAEKGGYEHFMLKEIHEQPKAVQDTLLRRIDDNGRICLDGISLTKEDLQNITKIYIVACGTAYHAGLIGKYAIEKMARIPVEIDVASEFRYRDPVIDDKTLFIAISQSGETLDTLAALREARSHGARILSVCNVVGSSVARESDDVFYTWAGPEIAVASTKAYTTQLVCMYLIALYLGDLTGNISREYYDHILEELMAMPDKIRQTLEKAPEIEELARHLYNRTQVFFIGRGVDSAVALEGSLKLKEISYINSFAIAAGELKHGTIALMEPETIVIALATQDRLFEKMYSNIVEVKARMAHVVSIAKEGSDKIEAESTEVIYIPQCDDEVTPILTVIPLQLFAYYVAKIKGEDIDKPRNLAKSVTVE</sequence>
<keyword evidence="8" id="KW-0677">Repeat</keyword>
<comment type="caution">
    <text evidence="13">The sequence shown here is derived from an EMBL/GenBank/DDBJ whole genome shotgun (WGS) entry which is preliminary data.</text>
</comment>
<feature type="initiator methionine" description="Removed" evidence="10">
    <location>
        <position position="1"/>
    </location>
</feature>
<dbReference type="GO" id="GO:0004360">
    <property type="term" value="F:glutamine-fructose-6-phosphate transaminase (isomerizing) activity"/>
    <property type="evidence" value="ECO:0007669"/>
    <property type="project" value="UniProtKB-UniRule"/>
</dbReference>
<dbReference type="InterPro" id="IPR005855">
    <property type="entry name" value="GFAT"/>
</dbReference>
<keyword evidence="7 10" id="KW-0808">Transferase</keyword>
<dbReference type="GO" id="GO:0006002">
    <property type="term" value="P:fructose 6-phosphate metabolic process"/>
    <property type="evidence" value="ECO:0007669"/>
    <property type="project" value="TreeGrafter"/>
</dbReference>
<evidence type="ECO:0000256" key="5">
    <source>
        <dbReference type="ARBA" id="ARBA00022490"/>
    </source>
</evidence>
<dbReference type="InterPro" id="IPR035490">
    <property type="entry name" value="GlmS/FrlB_SIS"/>
</dbReference>
<evidence type="ECO:0000259" key="12">
    <source>
        <dbReference type="PROSITE" id="PS51464"/>
    </source>
</evidence>
<dbReference type="SUPFAM" id="SSF53697">
    <property type="entry name" value="SIS domain"/>
    <property type="match status" value="1"/>
</dbReference>
<dbReference type="RefSeq" id="WP_075714681.1">
    <property type="nucleotide sequence ID" value="NZ_MJIE01000001.1"/>
</dbReference>
<feature type="active site" description="For Fru-6P isomerization activity" evidence="10">
    <location>
        <position position="607"/>
    </location>
</feature>
<keyword evidence="14" id="KW-1185">Reference proteome</keyword>
<dbReference type="PROSITE" id="PS51464">
    <property type="entry name" value="SIS"/>
    <property type="match status" value="2"/>
</dbReference>
<dbReference type="Gene3D" id="3.60.20.10">
    <property type="entry name" value="Glutamine Phosphoribosylpyrophosphate, subunit 1, domain 1"/>
    <property type="match status" value="1"/>
</dbReference>
<evidence type="ECO:0000256" key="10">
    <source>
        <dbReference type="HAMAP-Rule" id="MF_00164"/>
    </source>
</evidence>
<evidence type="ECO:0000256" key="7">
    <source>
        <dbReference type="ARBA" id="ARBA00022679"/>
    </source>
</evidence>
<feature type="domain" description="SIS" evidence="12">
    <location>
        <begin position="289"/>
        <end position="428"/>
    </location>
</feature>
<evidence type="ECO:0000256" key="3">
    <source>
        <dbReference type="ARBA" id="ARBA00012916"/>
    </source>
</evidence>
<dbReference type="HAMAP" id="MF_00164">
    <property type="entry name" value="GlmS"/>
    <property type="match status" value="1"/>
</dbReference>
<evidence type="ECO:0000313" key="13">
    <source>
        <dbReference type="EMBL" id="OLR56785.1"/>
    </source>
</evidence>
<gene>
    <name evidence="10" type="primary">glmS</name>
    <name evidence="13" type="ORF">BHK98_12350</name>
</gene>
<dbReference type="OrthoDB" id="106547at2"/>
<dbReference type="GO" id="GO:0005975">
    <property type="term" value="P:carbohydrate metabolic process"/>
    <property type="evidence" value="ECO:0007669"/>
    <property type="project" value="UniProtKB-UniRule"/>
</dbReference>
<dbReference type="GO" id="GO:0097367">
    <property type="term" value="F:carbohydrate derivative binding"/>
    <property type="evidence" value="ECO:0007669"/>
    <property type="project" value="InterPro"/>
</dbReference>